<evidence type="ECO:0000256" key="2">
    <source>
        <dbReference type="ARBA" id="ARBA00022692"/>
    </source>
</evidence>
<proteinExistence type="predicted"/>
<evidence type="ECO:0000256" key="6">
    <source>
        <dbReference type="ARBA" id="ARBA00023136"/>
    </source>
</evidence>
<reference evidence="10" key="1">
    <citation type="submission" date="2020-08" db="EMBL/GenBank/DDBJ databases">
        <title>Plant Genome Project.</title>
        <authorList>
            <person name="Zhang R.-G."/>
        </authorList>
    </citation>
    <scope>NUCLEOTIDE SEQUENCE</scope>
    <source>
        <strain evidence="10">WSP0</strain>
        <tissue evidence="10">Leaf</tissue>
    </source>
</reference>
<dbReference type="Gene3D" id="1.25.40.20">
    <property type="entry name" value="Ankyrin repeat-containing domain"/>
    <property type="match status" value="3"/>
</dbReference>
<evidence type="ECO:0000256" key="5">
    <source>
        <dbReference type="ARBA" id="ARBA00023043"/>
    </source>
</evidence>
<sequence>MNHSLYRSAMEGKVADLGQHKDALDGELTPNRNTVLHVAAQFGHLDYVKEVLEACPSLLCRLNIKKETPLHTAAREGHSEIVKAMIGRAKRLEEEVESGLVGAVKDMLRATNLDGDTALHVAARNCHLEGGKYLKVFKLLTESLERGWNEEEAKGIIKRRTKLHLKEVEGIMRDREEEVEEIMRADNEVDRDRALHMAVRNCLEKANRDTHLEVVKLLSKEDAEFQHPPNNFQETPLYLAAERGIMGVAIVDTLVETYKSLLTYSGPGGRTALHAAALKDFTGESTKKLLEWKKDLINQADKYGWIPLRYATCNGNKGGVKELLAMDGSQAYITTTNKGDQDTSTSNGNENGVRELLVMDESGAYITTTNKDDLDKAIHIAAAYGHNRVIKELLHIAPDCWEMVNSKGQNALHIAVDMNRNSVIDFILDQSWVGQLINQKDNEGNTPLHLLIASDCDSYYCDRLWMHHRADHLAFNGENMTPVDLVWSNLMEERMSTFTAIYIVDDTFLDSAGIGGGRNLACNGHVNYLAKLEKARGHEQQKRAEAEWKKDQERREAEEKKNKEAFELSVNLFQTIVIVAALIATITFAAAFTIPGGYDGNQGRDQGMAILSRASAFKAFVLTNTIAMVCSVTSIFLCLSAMGYSLSAKKEAFDIHHLNRYLGAAELIIISMFFLMIAFIAATFAVLAHAIALAVSTFAFVVLALPSVLIVQVQKYRDEQTNFYN</sequence>
<keyword evidence="5 7" id="KW-0040">ANK repeat</keyword>
<dbReference type="EMBL" id="JACTNZ010000004">
    <property type="protein sequence ID" value="KAG5554504.1"/>
    <property type="molecule type" value="Genomic_DNA"/>
</dbReference>
<keyword evidence="2 8" id="KW-0812">Transmembrane</keyword>
<evidence type="ECO:0000256" key="4">
    <source>
        <dbReference type="ARBA" id="ARBA00022989"/>
    </source>
</evidence>
<feature type="transmembrane region" description="Helical" evidence="8">
    <location>
        <begin position="690"/>
        <end position="711"/>
    </location>
</feature>
<dbReference type="SMART" id="SM00248">
    <property type="entry name" value="ANK"/>
    <property type="match status" value="9"/>
</dbReference>
<protein>
    <recommendedName>
        <fullName evidence="9">PGG domain-containing protein</fullName>
    </recommendedName>
</protein>
<organism evidence="10 11">
    <name type="scientific">Rhododendron griersonianum</name>
    <dbReference type="NCBI Taxonomy" id="479676"/>
    <lineage>
        <taxon>Eukaryota</taxon>
        <taxon>Viridiplantae</taxon>
        <taxon>Streptophyta</taxon>
        <taxon>Embryophyta</taxon>
        <taxon>Tracheophyta</taxon>
        <taxon>Spermatophyta</taxon>
        <taxon>Magnoliopsida</taxon>
        <taxon>eudicotyledons</taxon>
        <taxon>Gunneridae</taxon>
        <taxon>Pentapetalae</taxon>
        <taxon>asterids</taxon>
        <taxon>Ericales</taxon>
        <taxon>Ericaceae</taxon>
        <taxon>Ericoideae</taxon>
        <taxon>Rhodoreae</taxon>
        <taxon>Rhododendron</taxon>
    </lineage>
</organism>
<evidence type="ECO:0000256" key="8">
    <source>
        <dbReference type="SAM" id="Phobius"/>
    </source>
</evidence>
<feature type="domain" description="PGG" evidence="9">
    <location>
        <begin position="574"/>
        <end position="686"/>
    </location>
</feature>
<evidence type="ECO:0000313" key="10">
    <source>
        <dbReference type="EMBL" id="KAG5554504.1"/>
    </source>
</evidence>
<accession>A0AAV6KQH1</accession>
<dbReference type="InterPro" id="IPR036770">
    <property type="entry name" value="Ankyrin_rpt-contain_sf"/>
</dbReference>
<dbReference type="SUPFAM" id="SSF48403">
    <property type="entry name" value="Ankyrin repeat"/>
    <property type="match status" value="2"/>
</dbReference>
<evidence type="ECO:0000256" key="7">
    <source>
        <dbReference type="PROSITE-ProRule" id="PRU00023"/>
    </source>
</evidence>
<comment type="subcellular location">
    <subcellularLocation>
        <location evidence="1">Membrane</location>
        <topology evidence="1">Multi-pass membrane protein</topology>
    </subcellularLocation>
</comment>
<feature type="transmembrane region" description="Helical" evidence="8">
    <location>
        <begin position="661"/>
        <end position="684"/>
    </location>
</feature>
<name>A0AAV6KQH1_9ERIC</name>
<dbReference type="GO" id="GO:0005886">
    <property type="term" value="C:plasma membrane"/>
    <property type="evidence" value="ECO:0007669"/>
    <property type="project" value="TreeGrafter"/>
</dbReference>
<dbReference type="Pfam" id="PF12796">
    <property type="entry name" value="Ank_2"/>
    <property type="match status" value="3"/>
</dbReference>
<keyword evidence="3" id="KW-0677">Repeat</keyword>
<evidence type="ECO:0000256" key="1">
    <source>
        <dbReference type="ARBA" id="ARBA00004141"/>
    </source>
</evidence>
<dbReference type="InterPro" id="IPR026961">
    <property type="entry name" value="PGG_dom"/>
</dbReference>
<dbReference type="PANTHER" id="PTHR24186:SF50">
    <property type="entry name" value="ANKYRIN REPEAT-CONTAINING PROTEIN ITN1-LIKE ISOFORM X1"/>
    <property type="match status" value="1"/>
</dbReference>
<feature type="transmembrane region" description="Helical" evidence="8">
    <location>
        <begin position="614"/>
        <end position="640"/>
    </location>
</feature>
<dbReference type="PANTHER" id="PTHR24186">
    <property type="entry name" value="PROTEIN PHOSPHATASE 1 REGULATORY SUBUNIT"/>
    <property type="match status" value="1"/>
</dbReference>
<dbReference type="PROSITE" id="PS50297">
    <property type="entry name" value="ANK_REP_REGION"/>
    <property type="match status" value="1"/>
</dbReference>
<evidence type="ECO:0000259" key="9">
    <source>
        <dbReference type="Pfam" id="PF13962"/>
    </source>
</evidence>
<dbReference type="Proteomes" id="UP000823749">
    <property type="component" value="Chromosome 4"/>
</dbReference>
<keyword evidence="11" id="KW-1185">Reference proteome</keyword>
<comment type="caution">
    <text evidence="10">The sequence shown here is derived from an EMBL/GenBank/DDBJ whole genome shotgun (WGS) entry which is preliminary data.</text>
</comment>
<gene>
    <name evidence="10" type="ORF">RHGRI_012148</name>
</gene>
<evidence type="ECO:0000313" key="11">
    <source>
        <dbReference type="Proteomes" id="UP000823749"/>
    </source>
</evidence>
<feature type="repeat" description="ANK" evidence="7">
    <location>
        <begin position="65"/>
        <end position="97"/>
    </location>
</feature>
<dbReference type="Pfam" id="PF13962">
    <property type="entry name" value="PGG"/>
    <property type="match status" value="1"/>
</dbReference>
<evidence type="ECO:0000256" key="3">
    <source>
        <dbReference type="ARBA" id="ARBA00022737"/>
    </source>
</evidence>
<keyword evidence="4 8" id="KW-1133">Transmembrane helix</keyword>
<dbReference type="PROSITE" id="PS50088">
    <property type="entry name" value="ANK_REPEAT"/>
    <property type="match status" value="1"/>
</dbReference>
<feature type="transmembrane region" description="Helical" evidence="8">
    <location>
        <begin position="570"/>
        <end position="594"/>
    </location>
</feature>
<dbReference type="AlphaFoldDB" id="A0AAV6KQH1"/>
<keyword evidence="6 8" id="KW-0472">Membrane</keyword>
<dbReference type="InterPro" id="IPR002110">
    <property type="entry name" value="Ankyrin_rpt"/>
</dbReference>